<dbReference type="PANTHER" id="PTHR47354">
    <property type="entry name" value="NADH OXIDOREDUCTASE HCR"/>
    <property type="match status" value="1"/>
</dbReference>
<dbReference type="InterPro" id="IPR017938">
    <property type="entry name" value="Riboflavin_synthase-like_b-brl"/>
</dbReference>
<accession>A0ABU0HH77</accession>
<dbReference type="PRINTS" id="PR00406">
    <property type="entry name" value="CYTB5RDTASE"/>
</dbReference>
<dbReference type="InterPro" id="IPR050415">
    <property type="entry name" value="MRET"/>
</dbReference>
<dbReference type="Proteomes" id="UP001236369">
    <property type="component" value="Unassembled WGS sequence"/>
</dbReference>
<dbReference type="Pfam" id="PF00970">
    <property type="entry name" value="FAD_binding_6"/>
    <property type="match status" value="1"/>
</dbReference>
<dbReference type="Gene3D" id="2.40.30.10">
    <property type="entry name" value="Translation factors"/>
    <property type="match status" value="1"/>
</dbReference>
<dbReference type="SUPFAM" id="SSF52343">
    <property type="entry name" value="Ferredoxin reductase-like, C-terminal NADP-linked domain"/>
    <property type="match status" value="1"/>
</dbReference>
<dbReference type="RefSeq" id="WP_238250277.1">
    <property type="nucleotide sequence ID" value="NZ_BPQX01000037.1"/>
</dbReference>
<dbReference type="Gene3D" id="3.40.50.80">
    <property type="entry name" value="Nucleotide-binding domain of ferredoxin-NADP reductase (FNR) module"/>
    <property type="match status" value="1"/>
</dbReference>
<organism evidence="2 3">
    <name type="scientific">Methylobacterium persicinum</name>
    <dbReference type="NCBI Taxonomy" id="374426"/>
    <lineage>
        <taxon>Bacteria</taxon>
        <taxon>Pseudomonadati</taxon>
        <taxon>Pseudomonadota</taxon>
        <taxon>Alphaproteobacteria</taxon>
        <taxon>Hyphomicrobiales</taxon>
        <taxon>Methylobacteriaceae</taxon>
        <taxon>Methylobacterium</taxon>
    </lineage>
</organism>
<sequence length="250" mass="26256">MSSATSETDAAPAEPVVFRWHEAEVVAVEAITPSVKSVRLRCAIAGRQRAGQHVDVRLTAADGYRASRSYSVASPPDGTGTLELMIEGLADGEVSGWFFADAAIGDRVELRGPIGGSFSWDGPDGGPLLLAAGGSGIVPLLAMLRRRAQVAPEIPAALIYSVRTRAEAIALTELESRDREETNFTLVLRTTREGEGGRIDADAVEAALARTGAPGKVFICGSNRFVSPTADLIVSAGVPPGLVRTERFGE</sequence>
<comment type="caution">
    <text evidence="2">The sequence shown here is derived from an EMBL/GenBank/DDBJ whole genome shotgun (WGS) entry which is preliminary data.</text>
</comment>
<dbReference type="InterPro" id="IPR039261">
    <property type="entry name" value="FNR_nucleotide-bd"/>
</dbReference>
<gene>
    <name evidence="2" type="ORF">QO016_001159</name>
</gene>
<evidence type="ECO:0000313" key="2">
    <source>
        <dbReference type="EMBL" id="MDQ0441676.1"/>
    </source>
</evidence>
<name>A0ABU0HH77_9HYPH</name>
<dbReference type="PANTHER" id="PTHR47354:SF5">
    <property type="entry name" value="PROTEIN RFBI"/>
    <property type="match status" value="1"/>
</dbReference>
<protein>
    <submittedName>
        <fullName evidence="2">Ferredoxin-NADP reductase</fullName>
    </submittedName>
</protein>
<dbReference type="PROSITE" id="PS51384">
    <property type="entry name" value="FAD_FR"/>
    <property type="match status" value="1"/>
</dbReference>
<proteinExistence type="predicted"/>
<dbReference type="InterPro" id="IPR017927">
    <property type="entry name" value="FAD-bd_FR_type"/>
</dbReference>
<evidence type="ECO:0000259" key="1">
    <source>
        <dbReference type="PROSITE" id="PS51384"/>
    </source>
</evidence>
<dbReference type="Pfam" id="PF00175">
    <property type="entry name" value="NAD_binding_1"/>
    <property type="match status" value="1"/>
</dbReference>
<dbReference type="InterPro" id="IPR008333">
    <property type="entry name" value="Cbr1-like_FAD-bd_dom"/>
</dbReference>
<reference evidence="2 3" key="1">
    <citation type="submission" date="2023-07" db="EMBL/GenBank/DDBJ databases">
        <title>Genomic Encyclopedia of Type Strains, Phase IV (KMG-IV): sequencing the most valuable type-strain genomes for metagenomic binning, comparative biology and taxonomic classification.</title>
        <authorList>
            <person name="Goeker M."/>
        </authorList>
    </citation>
    <scope>NUCLEOTIDE SEQUENCE [LARGE SCALE GENOMIC DNA]</scope>
    <source>
        <strain evidence="2 3">DSM 19562</strain>
    </source>
</reference>
<evidence type="ECO:0000313" key="3">
    <source>
        <dbReference type="Proteomes" id="UP001236369"/>
    </source>
</evidence>
<dbReference type="SUPFAM" id="SSF63380">
    <property type="entry name" value="Riboflavin synthase domain-like"/>
    <property type="match status" value="1"/>
</dbReference>
<dbReference type="InterPro" id="IPR001433">
    <property type="entry name" value="OxRdtase_FAD/NAD-bd"/>
</dbReference>
<feature type="domain" description="FAD-binding FR-type" evidence="1">
    <location>
        <begin position="18"/>
        <end position="120"/>
    </location>
</feature>
<dbReference type="EMBL" id="JAUSVV010000002">
    <property type="protein sequence ID" value="MDQ0441676.1"/>
    <property type="molecule type" value="Genomic_DNA"/>
</dbReference>
<keyword evidence="3" id="KW-1185">Reference proteome</keyword>